<evidence type="ECO:0000313" key="3">
    <source>
        <dbReference type="Proteomes" id="UP001176961"/>
    </source>
</evidence>
<keyword evidence="3" id="KW-1185">Reference proteome</keyword>
<sequence>MALLQKTLLFIAAWSRVDAFEADDYTFGQFCRRPPNFGAGKLIATDICEVTYDVEMDTNLAAASFCEQQHPYSLKSFGRNGAKTICTIGSYFKCKESEVLIDKTCYIVKEEKTILTAFTQSGCGSRHTVHKFKSQFEQKWVATFFTKHPMLWIANSPADSITKHLKFALRKGKAKHMSIVAVL</sequence>
<evidence type="ECO:0000256" key="1">
    <source>
        <dbReference type="SAM" id="SignalP"/>
    </source>
</evidence>
<protein>
    <submittedName>
        <fullName evidence="2">Uncharacterized protein</fullName>
    </submittedName>
</protein>
<accession>A0AA36HDG0</accession>
<reference evidence="2" key="1">
    <citation type="submission" date="2023-07" db="EMBL/GenBank/DDBJ databases">
        <authorList>
            <consortium name="CYATHOMIX"/>
        </authorList>
    </citation>
    <scope>NUCLEOTIDE SEQUENCE</scope>
    <source>
        <strain evidence="2">N/A</strain>
    </source>
</reference>
<proteinExistence type="predicted"/>
<organism evidence="2 3">
    <name type="scientific">Cylicocyclus nassatus</name>
    <name type="common">Nematode worm</name>
    <dbReference type="NCBI Taxonomy" id="53992"/>
    <lineage>
        <taxon>Eukaryota</taxon>
        <taxon>Metazoa</taxon>
        <taxon>Ecdysozoa</taxon>
        <taxon>Nematoda</taxon>
        <taxon>Chromadorea</taxon>
        <taxon>Rhabditida</taxon>
        <taxon>Rhabditina</taxon>
        <taxon>Rhabditomorpha</taxon>
        <taxon>Strongyloidea</taxon>
        <taxon>Strongylidae</taxon>
        <taxon>Cylicocyclus</taxon>
    </lineage>
</organism>
<dbReference type="EMBL" id="CATQJL010000316">
    <property type="protein sequence ID" value="CAJ0608157.1"/>
    <property type="molecule type" value="Genomic_DNA"/>
</dbReference>
<dbReference type="AlphaFoldDB" id="A0AA36HDG0"/>
<feature type="chain" id="PRO_5041403039" evidence="1">
    <location>
        <begin position="20"/>
        <end position="183"/>
    </location>
</feature>
<name>A0AA36HDG0_CYLNA</name>
<evidence type="ECO:0000313" key="2">
    <source>
        <dbReference type="EMBL" id="CAJ0608157.1"/>
    </source>
</evidence>
<comment type="caution">
    <text evidence="2">The sequence shown here is derived from an EMBL/GenBank/DDBJ whole genome shotgun (WGS) entry which is preliminary data.</text>
</comment>
<dbReference type="Proteomes" id="UP001176961">
    <property type="component" value="Unassembled WGS sequence"/>
</dbReference>
<feature type="signal peptide" evidence="1">
    <location>
        <begin position="1"/>
        <end position="19"/>
    </location>
</feature>
<keyword evidence="1" id="KW-0732">Signal</keyword>
<gene>
    <name evidence="2" type="ORF">CYNAS_LOCUS20140</name>
</gene>